<evidence type="ECO:0000313" key="7">
    <source>
        <dbReference type="Proteomes" id="UP000604083"/>
    </source>
</evidence>
<evidence type="ECO:0000313" key="6">
    <source>
        <dbReference type="EMBL" id="MBK1834565.1"/>
    </source>
</evidence>
<dbReference type="InterPro" id="IPR016032">
    <property type="entry name" value="Sig_transdc_resp-reg_C-effctor"/>
</dbReference>
<dbReference type="SMART" id="SM00448">
    <property type="entry name" value="REC"/>
    <property type="match status" value="1"/>
</dbReference>
<dbReference type="Pfam" id="PF00072">
    <property type="entry name" value="Response_reg"/>
    <property type="match status" value="1"/>
</dbReference>
<dbReference type="CDD" id="cd06170">
    <property type="entry name" value="LuxR_C_like"/>
    <property type="match status" value="1"/>
</dbReference>
<proteinExistence type="predicted"/>
<dbReference type="PANTHER" id="PTHR43214">
    <property type="entry name" value="TWO-COMPONENT RESPONSE REGULATOR"/>
    <property type="match status" value="1"/>
</dbReference>
<dbReference type="SUPFAM" id="SSF46894">
    <property type="entry name" value="C-terminal effector domain of the bipartite response regulators"/>
    <property type="match status" value="1"/>
</dbReference>
<dbReference type="Gene3D" id="3.40.50.2300">
    <property type="match status" value="1"/>
</dbReference>
<dbReference type="EMBL" id="JAENIO010000026">
    <property type="protein sequence ID" value="MBK1834565.1"/>
    <property type="molecule type" value="Genomic_DNA"/>
</dbReference>
<dbReference type="InterPro" id="IPR000792">
    <property type="entry name" value="Tscrpt_reg_LuxR_C"/>
</dbReference>
<dbReference type="InterPro" id="IPR039420">
    <property type="entry name" value="WalR-like"/>
</dbReference>
<keyword evidence="1 3" id="KW-0597">Phosphoprotein</keyword>
<dbReference type="GO" id="GO:0003677">
    <property type="term" value="F:DNA binding"/>
    <property type="evidence" value="ECO:0007669"/>
    <property type="project" value="UniProtKB-KW"/>
</dbReference>
<dbReference type="InterPro" id="IPR058245">
    <property type="entry name" value="NreC/VraR/RcsB-like_REC"/>
</dbReference>
<evidence type="ECO:0000256" key="1">
    <source>
        <dbReference type="ARBA" id="ARBA00022553"/>
    </source>
</evidence>
<name>A0A934RPG0_9BACT</name>
<dbReference type="RefSeq" id="WP_200392001.1">
    <property type="nucleotide sequence ID" value="NZ_JAENIO010000026.1"/>
</dbReference>
<dbReference type="InterPro" id="IPR036388">
    <property type="entry name" value="WH-like_DNA-bd_sf"/>
</dbReference>
<feature type="domain" description="Response regulatory" evidence="5">
    <location>
        <begin position="5"/>
        <end position="125"/>
    </location>
</feature>
<dbReference type="Pfam" id="PF00196">
    <property type="entry name" value="GerE"/>
    <property type="match status" value="1"/>
</dbReference>
<dbReference type="Proteomes" id="UP000604083">
    <property type="component" value="Unassembled WGS sequence"/>
</dbReference>
<dbReference type="PROSITE" id="PS50043">
    <property type="entry name" value="HTH_LUXR_2"/>
    <property type="match status" value="1"/>
</dbReference>
<keyword evidence="7" id="KW-1185">Reference proteome</keyword>
<accession>A0A934RPG0</accession>
<dbReference type="AlphaFoldDB" id="A0A934RPG0"/>
<feature type="domain" description="HTH luxR-type" evidence="4">
    <location>
        <begin position="149"/>
        <end position="214"/>
    </location>
</feature>
<reference evidence="6" key="1">
    <citation type="submission" date="2021-01" db="EMBL/GenBank/DDBJ databases">
        <title>Modified the classification status of verrucomicrobia.</title>
        <authorList>
            <person name="Feng X."/>
        </authorList>
    </citation>
    <scope>NUCLEOTIDE SEQUENCE</scope>
    <source>
        <strain evidence="6">KCTC 12986</strain>
    </source>
</reference>
<comment type="caution">
    <text evidence="6">The sequence shown here is derived from an EMBL/GenBank/DDBJ whole genome shotgun (WGS) entry which is preliminary data.</text>
</comment>
<keyword evidence="2" id="KW-0238">DNA-binding</keyword>
<gene>
    <name evidence="6" type="ORF">JIN78_10880</name>
</gene>
<dbReference type="SUPFAM" id="SSF52172">
    <property type="entry name" value="CheY-like"/>
    <property type="match status" value="1"/>
</dbReference>
<evidence type="ECO:0000259" key="5">
    <source>
        <dbReference type="PROSITE" id="PS50110"/>
    </source>
</evidence>
<evidence type="ECO:0000259" key="4">
    <source>
        <dbReference type="PROSITE" id="PS50043"/>
    </source>
</evidence>
<dbReference type="GO" id="GO:0000160">
    <property type="term" value="P:phosphorelay signal transduction system"/>
    <property type="evidence" value="ECO:0007669"/>
    <property type="project" value="InterPro"/>
</dbReference>
<sequence>MTPIRTLLIEDSHDYRHVIQFAFQDDPGITFAGVFGTAEQAIRSLQNDSGSLVPDLILLDLSLPGMAGLEALPLLAALAPEARILVLTQSERADDVLTAVRLGASGYLLKSLSFQDLRQGIHTVMEGGASVDPHMARFLLEAFRPQSTTSEQSTPLSEREHEILVLISEGFLRKEIACRLDISPKTVANHIAHIFEKLNVPNSPAAIHKAHRLGLLEKPRR</sequence>
<dbReference type="Gene3D" id="1.10.10.10">
    <property type="entry name" value="Winged helix-like DNA-binding domain superfamily/Winged helix DNA-binding domain"/>
    <property type="match status" value="1"/>
</dbReference>
<dbReference type="SMART" id="SM00421">
    <property type="entry name" value="HTH_LUXR"/>
    <property type="match status" value="1"/>
</dbReference>
<dbReference type="InterPro" id="IPR001789">
    <property type="entry name" value="Sig_transdc_resp-reg_receiver"/>
</dbReference>
<organism evidence="6 7">
    <name type="scientific">Roseibacillus ishigakijimensis</name>
    <dbReference type="NCBI Taxonomy" id="454146"/>
    <lineage>
        <taxon>Bacteria</taxon>
        <taxon>Pseudomonadati</taxon>
        <taxon>Verrucomicrobiota</taxon>
        <taxon>Verrucomicrobiia</taxon>
        <taxon>Verrucomicrobiales</taxon>
        <taxon>Verrucomicrobiaceae</taxon>
        <taxon>Roseibacillus</taxon>
    </lineage>
</organism>
<dbReference type="PANTHER" id="PTHR43214:SF38">
    <property type="entry name" value="NITRATE_NITRITE RESPONSE REGULATOR PROTEIN NARL"/>
    <property type="match status" value="1"/>
</dbReference>
<dbReference type="GO" id="GO:0006355">
    <property type="term" value="P:regulation of DNA-templated transcription"/>
    <property type="evidence" value="ECO:0007669"/>
    <property type="project" value="InterPro"/>
</dbReference>
<dbReference type="PRINTS" id="PR00038">
    <property type="entry name" value="HTHLUXR"/>
</dbReference>
<evidence type="ECO:0000256" key="3">
    <source>
        <dbReference type="PROSITE-ProRule" id="PRU00169"/>
    </source>
</evidence>
<protein>
    <submittedName>
        <fullName evidence="6">Response regulator transcription factor</fullName>
    </submittedName>
</protein>
<dbReference type="InterPro" id="IPR011006">
    <property type="entry name" value="CheY-like_superfamily"/>
</dbReference>
<dbReference type="PROSITE" id="PS50110">
    <property type="entry name" value="RESPONSE_REGULATORY"/>
    <property type="match status" value="1"/>
</dbReference>
<feature type="modified residue" description="4-aspartylphosphate" evidence="3">
    <location>
        <position position="60"/>
    </location>
</feature>
<dbReference type="CDD" id="cd17535">
    <property type="entry name" value="REC_NarL-like"/>
    <property type="match status" value="1"/>
</dbReference>
<evidence type="ECO:0000256" key="2">
    <source>
        <dbReference type="ARBA" id="ARBA00023125"/>
    </source>
</evidence>